<evidence type="ECO:0000313" key="1">
    <source>
        <dbReference type="EMBL" id="GFD59345.1"/>
    </source>
</evidence>
<feature type="non-terminal residue" evidence="1">
    <location>
        <position position="83"/>
    </location>
</feature>
<dbReference type="AlphaFoldDB" id="A0A699XHD1"/>
<sequence>PATITAASSRPKAKGLVIHEQEQAPTPIVYSQQPSQVKDKGKDKMVELEPMKKLSKKDQLMLDEELTFKLQAEEEEEERIARE</sequence>
<name>A0A699XHD1_TANCI</name>
<organism evidence="1">
    <name type="scientific">Tanacetum cinerariifolium</name>
    <name type="common">Dalmatian daisy</name>
    <name type="synonym">Chrysanthemum cinerariifolium</name>
    <dbReference type="NCBI Taxonomy" id="118510"/>
    <lineage>
        <taxon>Eukaryota</taxon>
        <taxon>Viridiplantae</taxon>
        <taxon>Streptophyta</taxon>
        <taxon>Embryophyta</taxon>
        <taxon>Tracheophyta</taxon>
        <taxon>Spermatophyta</taxon>
        <taxon>Magnoliopsida</taxon>
        <taxon>eudicotyledons</taxon>
        <taxon>Gunneridae</taxon>
        <taxon>Pentapetalae</taxon>
        <taxon>asterids</taxon>
        <taxon>campanulids</taxon>
        <taxon>Asterales</taxon>
        <taxon>Asteraceae</taxon>
        <taxon>Asteroideae</taxon>
        <taxon>Anthemideae</taxon>
        <taxon>Anthemidinae</taxon>
        <taxon>Tanacetum</taxon>
    </lineage>
</organism>
<feature type="non-terminal residue" evidence="1">
    <location>
        <position position="1"/>
    </location>
</feature>
<dbReference type="EMBL" id="BKCJ011863754">
    <property type="protein sequence ID" value="GFD59345.1"/>
    <property type="molecule type" value="Genomic_DNA"/>
</dbReference>
<reference evidence="1" key="1">
    <citation type="journal article" date="2019" name="Sci. Rep.">
        <title>Draft genome of Tanacetum cinerariifolium, the natural source of mosquito coil.</title>
        <authorList>
            <person name="Yamashiro T."/>
            <person name="Shiraishi A."/>
            <person name="Satake H."/>
            <person name="Nakayama K."/>
        </authorList>
    </citation>
    <scope>NUCLEOTIDE SEQUENCE</scope>
</reference>
<accession>A0A699XHD1</accession>
<proteinExistence type="predicted"/>
<gene>
    <name evidence="1" type="ORF">Tci_931314</name>
</gene>
<protein>
    <submittedName>
        <fullName evidence="1">Uncharacterized protein</fullName>
    </submittedName>
</protein>
<comment type="caution">
    <text evidence="1">The sequence shown here is derived from an EMBL/GenBank/DDBJ whole genome shotgun (WGS) entry which is preliminary data.</text>
</comment>